<feature type="compositionally biased region" description="Basic residues" evidence="1">
    <location>
        <begin position="46"/>
        <end position="67"/>
    </location>
</feature>
<evidence type="ECO:0000313" key="2">
    <source>
        <dbReference type="EMBL" id="ALN60207.1"/>
    </source>
</evidence>
<feature type="compositionally biased region" description="Low complexity" evidence="1">
    <location>
        <begin position="7"/>
        <end position="21"/>
    </location>
</feature>
<proteinExistence type="predicted"/>
<evidence type="ECO:0000313" key="3">
    <source>
        <dbReference type="Proteomes" id="UP000061569"/>
    </source>
</evidence>
<dbReference type="PATRIC" id="fig|69.6.peg.4798"/>
<protein>
    <submittedName>
        <fullName evidence="2">Uncharacterized protein</fullName>
    </submittedName>
</protein>
<dbReference type="EMBL" id="CP013140">
    <property type="protein sequence ID" value="ALN60207.1"/>
    <property type="molecule type" value="Genomic_DNA"/>
</dbReference>
<accession>A0A0S2DPN6</accession>
<gene>
    <name evidence="2" type="ORF">GLE_4866</name>
</gene>
<evidence type="ECO:0000256" key="1">
    <source>
        <dbReference type="SAM" id="MobiDB-lite"/>
    </source>
</evidence>
<feature type="compositionally biased region" description="Basic and acidic residues" evidence="1">
    <location>
        <begin position="26"/>
        <end position="36"/>
    </location>
</feature>
<feature type="region of interest" description="Disordered" evidence="1">
    <location>
        <begin position="1"/>
        <end position="67"/>
    </location>
</feature>
<sequence length="67" mass="7319">MRRSRDGAVAARAAPTGAPAGFVADCRSDASRDREPATTTKLAPQQRRRGRGSRRSHRGSGRLRFKL</sequence>
<organism evidence="2 3">
    <name type="scientific">Lysobacter enzymogenes</name>
    <dbReference type="NCBI Taxonomy" id="69"/>
    <lineage>
        <taxon>Bacteria</taxon>
        <taxon>Pseudomonadati</taxon>
        <taxon>Pseudomonadota</taxon>
        <taxon>Gammaproteobacteria</taxon>
        <taxon>Lysobacterales</taxon>
        <taxon>Lysobacteraceae</taxon>
        <taxon>Lysobacter</taxon>
    </lineage>
</organism>
<dbReference type="AlphaFoldDB" id="A0A0S2DPN6"/>
<name>A0A0S2DPN6_LYSEN</name>
<reference evidence="2 3" key="1">
    <citation type="submission" date="2015-11" db="EMBL/GenBank/DDBJ databases">
        <title>Genome sequences of Lysobacter enzymogenes strain C3 and Lysobacter antibioticus ATCC 29479.</title>
        <authorList>
            <person name="Kobayashi D.Y."/>
        </authorList>
    </citation>
    <scope>NUCLEOTIDE SEQUENCE [LARGE SCALE GENOMIC DNA]</scope>
    <source>
        <strain evidence="2 3">C3</strain>
    </source>
</reference>
<dbReference type="Proteomes" id="UP000061569">
    <property type="component" value="Chromosome"/>
</dbReference>
<dbReference type="KEGG" id="lez:GLE_4866"/>